<comment type="subcellular location">
    <subcellularLocation>
        <location evidence="1">Membrane</location>
        <topology evidence="1">Multi-pass membrane protein</topology>
    </subcellularLocation>
</comment>
<feature type="compositionally biased region" description="Polar residues" evidence="5">
    <location>
        <begin position="256"/>
        <end position="267"/>
    </location>
</feature>
<evidence type="ECO:0000259" key="7">
    <source>
        <dbReference type="PROSITE" id="PS50850"/>
    </source>
</evidence>
<evidence type="ECO:0000256" key="2">
    <source>
        <dbReference type="ARBA" id="ARBA00022692"/>
    </source>
</evidence>
<dbReference type="AlphaFoldDB" id="A0AAV9JYT0"/>
<feature type="domain" description="Major facilitator superfamily (MFS) profile" evidence="7">
    <location>
        <begin position="47"/>
        <end position="508"/>
    </location>
</feature>
<comment type="caution">
    <text evidence="8">The sequence shown here is derived from an EMBL/GenBank/DDBJ whole genome shotgun (WGS) entry which is preliminary data.</text>
</comment>
<feature type="transmembrane region" description="Helical" evidence="6">
    <location>
        <begin position="390"/>
        <end position="412"/>
    </location>
</feature>
<feature type="transmembrane region" description="Helical" evidence="6">
    <location>
        <begin position="418"/>
        <end position="443"/>
    </location>
</feature>
<proteinExistence type="predicted"/>
<dbReference type="Proteomes" id="UP001324427">
    <property type="component" value="Unassembled WGS sequence"/>
</dbReference>
<dbReference type="SUPFAM" id="SSF103473">
    <property type="entry name" value="MFS general substrate transporter"/>
    <property type="match status" value="1"/>
</dbReference>
<dbReference type="EMBL" id="JAVFHQ010000002">
    <property type="protein sequence ID" value="KAK4550296.1"/>
    <property type="molecule type" value="Genomic_DNA"/>
</dbReference>
<feature type="transmembrane region" description="Helical" evidence="6">
    <location>
        <begin position="357"/>
        <end position="378"/>
    </location>
</feature>
<keyword evidence="2 6" id="KW-0812">Transmembrane</keyword>
<evidence type="ECO:0000256" key="5">
    <source>
        <dbReference type="SAM" id="MobiDB-lite"/>
    </source>
</evidence>
<organism evidence="8 9">
    <name type="scientific">Oleoguttula mirabilis</name>
    <dbReference type="NCBI Taxonomy" id="1507867"/>
    <lineage>
        <taxon>Eukaryota</taxon>
        <taxon>Fungi</taxon>
        <taxon>Dikarya</taxon>
        <taxon>Ascomycota</taxon>
        <taxon>Pezizomycotina</taxon>
        <taxon>Dothideomycetes</taxon>
        <taxon>Dothideomycetidae</taxon>
        <taxon>Mycosphaerellales</taxon>
        <taxon>Teratosphaeriaceae</taxon>
        <taxon>Oleoguttula</taxon>
    </lineage>
</organism>
<dbReference type="GO" id="GO:0005886">
    <property type="term" value="C:plasma membrane"/>
    <property type="evidence" value="ECO:0007669"/>
    <property type="project" value="TreeGrafter"/>
</dbReference>
<gene>
    <name evidence="8" type="ORF">LTR36_003263</name>
</gene>
<reference evidence="8 9" key="1">
    <citation type="submission" date="2021-11" db="EMBL/GenBank/DDBJ databases">
        <title>Black yeast isolated from Biological Soil Crust.</title>
        <authorList>
            <person name="Kurbessoian T."/>
        </authorList>
    </citation>
    <scope>NUCLEOTIDE SEQUENCE [LARGE SCALE GENOMIC DNA]</scope>
    <source>
        <strain evidence="8 9">CCFEE 5522</strain>
    </source>
</reference>
<sequence length="531" mass="58294">MDTTPAAQFPPGTVTIEDLERNKLILQPRPSDDPEQPLNWSRTRKSINFALVCSYALMSFVVLDIGTVVWGPMNTQLGISYTIMDYSFAANCAGLALGCVLLVPIAIICGRRPIYLVSTLVQIAGTIWSARTYTARDLIGSNVVTGVAGAISESIVQMTVVDLFFVHQRARMNAVYILMVNTGTFLAPVAAGYSAVSQGWRWIWWWAVILFAIVFILMVFGYEETKYTPRVSSVQVCSAEQSGAEEVPGKDDTKGLSRTITTPGSSDTGERGDYPKKSIRERYSLLTLTPGGSRSFFGLVWDFVALLQYPAVLYTALMWGSCLTFFSVLLTTLSTYFTLPPYNFTTSGIGLMSLPPFIGGFLALGVSSSNDWIILQLARRNGGVFEPEMRLWLALVGVVVTPAGLLLFGLSMAEGKPWIIPCIGSAMYGFGFSIIGDASLTYLQDCYAEVIGDALVSVTFVRNALATMVVFALTPWINSMGLYNMFICAACLAWAMYSLTIPMLIWGRTWRVQTAARYRRHLLRSGNHAPV</sequence>
<evidence type="ECO:0000313" key="9">
    <source>
        <dbReference type="Proteomes" id="UP001324427"/>
    </source>
</evidence>
<dbReference type="InterPro" id="IPR036259">
    <property type="entry name" value="MFS_trans_sf"/>
</dbReference>
<dbReference type="InterPro" id="IPR011701">
    <property type="entry name" value="MFS"/>
</dbReference>
<keyword evidence="3 6" id="KW-1133">Transmembrane helix</keyword>
<feature type="region of interest" description="Disordered" evidence="5">
    <location>
        <begin position="242"/>
        <end position="273"/>
    </location>
</feature>
<feature type="transmembrane region" description="Helical" evidence="6">
    <location>
        <begin position="455"/>
        <end position="477"/>
    </location>
</feature>
<name>A0AAV9JYT0_9PEZI</name>
<feature type="transmembrane region" description="Helical" evidence="6">
    <location>
        <begin position="483"/>
        <end position="507"/>
    </location>
</feature>
<dbReference type="PROSITE" id="PS50850">
    <property type="entry name" value="MFS"/>
    <property type="match status" value="1"/>
</dbReference>
<feature type="transmembrane region" description="Helical" evidence="6">
    <location>
        <begin position="173"/>
        <end position="196"/>
    </location>
</feature>
<evidence type="ECO:0000256" key="4">
    <source>
        <dbReference type="ARBA" id="ARBA00023136"/>
    </source>
</evidence>
<evidence type="ECO:0000256" key="1">
    <source>
        <dbReference type="ARBA" id="ARBA00004141"/>
    </source>
</evidence>
<protein>
    <recommendedName>
        <fullName evidence="7">Major facilitator superfamily (MFS) profile domain-containing protein</fullName>
    </recommendedName>
</protein>
<keyword evidence="4 6" id="KW-0472">Membrane</keyword>
<accession>A0AAV9JYT0</accession>
<dbReference type="InterPro" id="IPR020846">
    <property type="entry name" value="MFS_dom"/>
</dbReference>
<evidence type="ECO:0000313" key="8">
    <source>
        <dbReference type="EMBL" id="KAK4550296.1"/>
    </source>
</evidence>
<evidence type="ECO:0000256" key="3">
    <source>
        <dbReference type="ARBA" id="ARBA00022989"/>
    </source>
</evidence>
<dbReference type="GO" id="GO:0022857">
    <property type="term" value="F:transmembrane transporter activity"/>
    <property type="evidence" value="ECO:0007669"/>
    <property type="project" value="InterPro"/>
</dbReference>
<dbReference type="PANTHER" id="PTHR23502:SF50">
    <property type="entry name" value="TRANSPORTER, PUTATIVE (AFU_ORTHOLOGUE AFUA_5G00430)-RELATED"/>
    <property type="match status" value="1"/>
</dbReference>
<feature type="transmembrane region" description="Helical" evidence="6">
    <location>
        <begin position="311"/>
        <end position="337"/>
    </location>
</feature>
<evidence type="ECO:0000256" key="6">
    <source>
        <dbReference type="SAM" id="Phobius"/>
    </source>
</evidence>
<feature type="transmembrane region" description="Helical" evidence="6">
    <location>
        <begin position="202"/>
        <end position="222"/>
    </location>
</feature>
<feature type="transmembrane region" description="Helical" evidence="6">
    <location>
        <begin position="49"/>
        <end position="71"/>
    </location>
</feature>
<feature type="transmembrane region" description="Helical" evidence="6">
    <location>
        <begin position="114"/>
        <end position="131"/>
    </location>
</feature>
<feature type="transmembrane region" description="Helical" evidence="6">
    <location>
        <begin position="83"/>
        <end position="107"/>
    </location>
</feature>
<dbReference type="Pfam" id="PF07690">
    <property type="entry name" value="MFS_1"/>
    <property type="match status" value="1"/>
</dbReference>
<keyword evidence="9" id="KW-1185">Reference proteome</keyword>
<dbReference type="PANTHER" id="PTHR23502">
    <property type="entry name" value="MAJOR FACILITATOR SUPERFAMILY"/>
    <property type="match status" value="1"/>
</dbReference>
<dbReference type="Gene3D" id="1.20.1250.20">
    <property type="entry name" value="MFS general substrate transporter like domains"/>
    <property type="match status" value="1"/>
</dbReference>
<feature type="transmembrane region" description="Helical" evidence="6">
    <location>
        <begin position="143"/>
        <end position="166"/>
    </location>
</feature>